<feature type="repeat" description="WD" evidence="3">
    <location>
        <begin position="596"/>
        <end position="628"/>
    </location>
</feature>
<dbReference type="Pfam" id="PF12894">
    <property type="entry name" value="ANAPC4_WD40"/>
    <property type="match status" value="1"/>
</dbReference>
<dbReference type="InterPro" id="IPR001680">
    <property type="entry name" value="WD40_rpt"/>
</dbReference>
<keyword evidence="6" id="KW-1185">Reference proteome</keyword>
<comment type="caution">
    <text evidence="5">The sequence shown here is derived from an EMBL/GenBank/DDBJ whole genome shotgun (WGS) entry which is preliminary data.</text>
</comment>
<evidence type="ECO:0000259" key="4">
    <source>
        <dbReference type="Pfam" id="PF12894"/>
    </source>
</evidence>
<gene>
    <name evidence="5" type="ORF">ACE1CC_15315</name>
</gene>
<dbReference type="SUPFAM" id="SSF50978">
    <property type="entry name" value="WD40 repeat-like"/>
    <property type="match status" value="2"/>
</dbReference>
<dbReference type="CDD" id="cd00200">
    <property type="entry name" value="WD40"/>
    <property type="match status" value="2"/>
</dbReference>
<dbReference type="InterPro" id="IPR015943">
    <property type="entry name" value="WD40/YVTN_repeat-like_dom_sf"/>
</dbReference>
<dbReference type="Pfam" id="PF00400">
    <property type="entry name" value="WD40"/>
    <property type="match status" value="9"/>
</dbReference>
<dbReference type="InterPro" id="IPR027417">
    <property type="entry name" value="P-loop_NTPase"/>
</dbReference>
<evidence type="ECO:0000313" key="5">
    <source>
        <dbReference type="EMBL" id="MFB2878220.1"/>
    </source>
</evidence>
<dbReference type="Gene3D" id="3.40.50.300">
    <property type="entry name" value="P-loop containing nucleotide triphosphate hydrolases"/>
    <property type="match status" value="1"/>
</dbReference>
<dbReference type="PROSITE" id="PS50082">
    <property type="entry name" value="WD_REPEATS_2"/>
    <property type="match status" value="12"/>
</dbReference>
<feature type="repeat" description="WD" evidence="3">
    <location>
        <begin position="759"/>
        <end position="800"/>
    </location>
</feature>
<evidence type="ECO:0000256" key="1">
    <source>
        <dbReference type="ARBA" id="ARBA00022574"/>
    </source>
</evidence>
<dbReference type="PRINTS" id="PR00320">
    <property type="entry name" value="GPROTEINBRPT"/>
</dbReference>
<evidence type="ECO:0000256" key="2">
    <source>
        <dbReference type="ARBA" id="ARBA00022737"/>
    </source>
</evidence>
<feature type="repeat" description="WD" evidence="3">
    <location>
        <begin position="931"/>
        <end position="964"/>
    </location>
</feature>
<feature type="repeat" description="WD" evidence="3">
    <location>
        <begin position="849"/>
        <end position="881"/>
    </location>
</feature>
<keyword evidence="2" id="KW-0677">Repeat</keyword>
<dbReference type="InterPro" id="IPR036322">
    <property type="entry name" value="WD40_repeat_dom_sf"/>
</dbReference>
<dbReference type="PROSITE" id="PS50294">
    <property type="entry name" value="WD_REPEATS_REGION"/>
    <property type="match status" value="12"/>
</dbReference>
<dbReference type="SUPFAM" id="SSF52540">
    <property type="entry name" value="P-loop containing nucleoside triphosphate hydrolases"/>
    <property type="match status" value="1"/>
</dbReference>
<dbReference type="Proteomes" id="UP001576774">
    <property type="component" value="Unassembled WGS sequence"/>
</dbReference>
<dbReference type="InterPro" id="IPR019775">
    <property type="entry name" value="WD40_repeat_CS"/>
</dbReference>
<evidence type="ECO:0000313" key="6">
    <source>
        <dbReference type="Proteomes" id="UP001576774"/>
    </source>
</evidence>
<protein>
    <submittedName>
        <fullName evidence="5">AAA-like domain-containing protein</fullName>
    </submittedName>
</protein>
<sequence length="1129" mass="126687">MRINFNSPDFSCPYNYKYQVGGSLPPDAPTYVKRQADEDFYQSLKSGKFCYVLSSRQMGKSSLQLRTMRRLEAQGIACAAIDLSEIGNWNVNQSQWYAGIVYSLVNSFNLFEQFDLRSWWREHEFLSPLQRFSEFIERVLLVEITQDTVIFVDEIDSVLSLNFPIDDFFIFIRSCFNKRADKPAYKRLTFALLGVATPSDLIKDKSRTPFNIGQAIHLRGFQLDEIQPLAVGLAAKVSHPETVLPEILSWTGGQPFLTQKLCHLVANGDGELGIEELVRSHIIENWESNDEPKHLRTIIERIFRSERNTSRLLGLYQQILQQGEITVDHSLEQTELQLTGLVIKEQNKLVMANRIYERIFNQDWVENALVNLRPYAEALNAWVASDCEDESRLLRGRALQDALEWGTGKKLSDRDYQFLTASQELERKEVQKALEAEREANQILATAQEKANQTIKRGLAALAAISAVAATLVLNAGTTIKQAREGSKLEWEGISALRQYESEEKEIESLLLAMQAGQDLKSLSNNQALLQEYPAISPIYSLQTILDKIHQRHQFKGHQGVVWRVSYSPDGKYIASADDDGIVKIWQRTGLNIAKLKGHRGEVFDVSFSPDGKQIATAGGDGTVRLWNKQGKQLFSMPSHFGKVWSVSFSPDGKAIASAGEDGIIRIWNHFGKLINQFNSEQNQIWSIRFNSNQQLATVGQDGTVRLWNQSGKLLHKLTSNTSKIRNLSFSPKGDYIATGEEDGTIRLWQQQGKQIAQINSYQGKVTSIKFSSNGKQLATGGADGTVRIWDFSGKQLAKSYSHQGQILSLSFSPDGKEIASGGDDGIVRLWQFWQRGISRSVLQGGQMPKNESEELWRVSFSNDGKQIATAGVDGKVKLWDWTGKQLAQFKSNQSRVLSLSFSPDRQKIVTAGADGKVEIWHRQGFRLAEFKSDQGRVWSVSFSPDGDVIATAGDNGTVRFWNLFGEPLTQFNSHQNQVWSVSFSPDGKVIATAGDDGTIRLWNRSGKLLEQFNSHQGEVRSLSFSPDGQRLATAGADGTVKLWFISGKPPRQLLANFKVYDPGEVLAVSFSSDGKRLAAAGSDISKIRWWRVEGLDELLQRGCVWLKDYLVTHQEARKQLTVCQSSGN</sequence>
<dbReference type="InterPro" id="IPR024977">
    <property type="entry name" value="Apc4-like_WD40_dom"/>
</dbReference>
<dbReference type="PROSITE" id="PS00678">
    <property type="entry name" value="WD_REPEATS_1"/>
    <property type="match status" value="2"/>
</dbReference>
<feature type="repeat" description="WD" evidence="3">
    <location>
        <begin position="972"/>
        <end position="1004"/>
    </location>
</feature>
<feature type="repeat" description="WD" evidence="3">
    <location>
        <begin position="890"/>
        <end position="921"/>
    </location>
</feature>
<feature type="repeat" description="WD" evidence="3">
    <location>
        <begin position="800"/>
        <end position="832"/>
    </location>
</feature>
<feature type="repeat" description="WD" evidence="3">
    <location>
        <begin position="678"/>
        <end position="709"/>
    </location>
</feature>
<organism evidence="5 6">
    <name type="scientific">Floridaenema aerugineum BLCC-F46</name>
    <dbReference type="NCBI Taxonomy" id="3153654"/>
    <lineage>
        <taxon>Bacteria</taxon>
        <taxon>Bacillati</taxon>
        <taxon>Cyanobacteriota</taxon>
        <taxon>Cyanophyceae</taxon>
        <taxon>Oscillatoriophycideae</taxon>
        <taxon>Aerosakkonematales</taxon>
        <taxon>Aerosakkonemataceae</taxon>
        <taxon>Floridanema</taxon>
        <taxon>Floridanema aerugineum</taxon>
    </lineage>
</organism>
<feature type="domain" description="Anaphase-promoting complex subunit 4-like WD40" evidence="4">
    <location>
        <begin position="728"/>
        <end position="802"/>
    </location>
</feature>
<feature type="repeat" description="WD" evidence="3">
    <location>
        <begin position="637"/>
        <end position="669"/>
    </location>
</feature>
<dbReference type="PANTHER" id="PTHR44129">
    <property type="entry name" value="WD REPEAT-CONTAINING PROTEIN POP1"/>
    <property type="match status" value="1"/>
</dbReference>
<dbReference type="InterPro" id="IPR020472">
    <property type="entry name" value="WD40_PAC1"/>
</dbReference>
<dbReference type="SMART" id="SM00320">
    <property type="entry name" value="WD40"/>
    <property type="match status" value="13"/>
</dbReference>
<dbReference type="Pfam" id="PF14516">
    <property type="entry name" value="AAA_35"/>
    <property type="match status" value="1"/>
</dbReference>
<accession>A0ABV4X604</accession>
<reference evidence="5 6" key="1">
    <citation type="submission" date="2024-09" db="EMBL/GenBank/DDBJ databases">
        <title>Floridaenema gen nov. (Aerosakkonemataceae, Aerosakkonematales ord. nov., Cyanobacteria) from benthic tropical and subtropical fresh waters, with the description of four new species.</title>
        <authorList>
            <person name="Moretto J.A."/>
            <person name="Berthold D.E."/>
            <person name="Lefler F.W."/>
            <person name="Huang I.-S."/>
            <person name="Laughinghouse H. IV."/>
        </authorList>
    </citation>
    <scope>NUCLEOTIDE SEQUENCE [LARGE SCALE GENOMIC DNA]</scope>
    <source>
        <strain evidence="5 6">BLCC-F46</strain>
    </source>
</reference>
<proteinExistence type="predicted"/>
<feature type="repeat" description="WD" evidence="3">
    <location>
        <begin position="555"/>
        <end position="587"/>
    </location>
</feature>
<feature type="repeat" description="WD" evidence="3">
    <location>
        <begin position="1013"/>
        <end position="1044"/>
    </location>
</feature>
<dbReference type="RefSeq" id="WP_413271297.1">
    <property type="nucleotide sequence ID" value="NZ_JBHFNQ010000115.1"/>
</dbReference>
<evidence type="ECO:0000256" key="3">
    <source>
        <dbReference type="PROSITE-ProRule" id="PRU00221"/>
    </source>
</evidence>
<dbReference type="Gene3D" id="2.130.10.10">
    <property type="entry name" value="YVTN repeat-like/Quinoprotein amine dehydrogenase"/>
    <property type="match status" value="3"/>
</dbReference>
<keyword evidence="1 3" id="KW-0853">WD repeat</keyword>
<dbReference type="InterPro" id="IPR050349">
    <property type="entry name" value="WD_LIS1/nudF_dynein_reg"/>
</dbReference>
<feature type="repeat" description="WD" evidence="3">
    <location>
        <begin position="718"/>
        <end position="750"/>
    </location>
</feature>
<name>A0ABV4X604_9CYAN</name>
<dbReference type="EMBL" id="JBHFNQ010000115">
    <property type="protein sequence ID" value="MFB2878220.1"/>
    <property type="molecule type" value="Genomic_DNA"/>
</dbReference>